<dbReference type="PANTHER" id="PTHR23245:SF36">
    <property type="entry name" value="TRNA (GUANINE(37)-N1)-METHYLTRANSFERASE"/>
    <property type="match status" value="1"/>
</dbReference>
<proteinExistence type="inferred from homology"/>
<evidence type="ECO:0000256" key="2">
    <source>
        <dbReference type="ARBA" id="ARBA00022490"/>
    </source>
</evidence>
<dbReference type="InterPro" id="IPR029063">
    <property type="entry name" value="SAM-dependent_MTases_sf"/>
</dbReference>
<comment type="subunit">
    <text evidence="11">Monomer.</text>
</comment>
<dbReference type="GO" id="GO:0070901">
    <property type="term" value="P:mitochondrial tRNA methylation"/>
    <property type="evidence" value="ECO:0007669"/>
    <property type="project" value="TreeGrafter"/>
</dbReference>
<keyword evidence="2 11" id="KW-0963">Cytoplasm</keyword>
<dbReference type="Pfam" id="PF02475">
    <property type="entry name" value="TRM5-TYW2_MTfase"/>
    <property type="match status" value="1"/>
</dbReference>
<sequence>MTAGEGCLKLPFVDLVSLIPDTVKKMNALDKSLFDSSIDVPAIKCLPALCGMVQKEFKYILFNRPHFRKIIPCEEKNSKDRLILLHTHIKTKDDLSKKQLDFMEKNRCTFLIHHMTISYNDFTFDEIVKKIFPENTKDIVTSFETVGHIAHLNLKPTMFDHKKLIGELLLDKNKNIKTVVNKTNSIEETFRFFKMELLAGEDKMNATVHEHGCVFEFDYSKVYWNSRLQTEHQRIVKEISPEDVVYDVFAGVGPFSIPVAKKAKEVYANDLNVESYKALKHNAELNKVQVKAYNLEGREFLDQIVIEEGICKTETCESLSNRKKHIIMNLPAIAPEFLDVFADKYATFNLPLKIHPNILIHCYCFCKTKTPEEEAILRVSEILQVDISPTSKVHFVRRVAPNKVMMCVTFNLIWFEHKVEKCSCTNLTSEFSRKRPAEGGDIPMEGKKTRL</sequence>
<comment type="function">
    <text evidence="9">Involved in mitochondrial tRNA methylation. Specifically methylates the N1 position of guanosine-37 in various tRNAs. Methylation is not dependent on the nature of the nucleoside 5' of the target nucleoside. This is the first step in the biosynthesis of wybutosine (yW), a modified base adjacent to the anticodon of tRNAs and required for accurate decoding.</text>
</comment>
<comment type="function">
    <text evidence="11">Specifically methylates the N1 position of guanosine-37 in various cytoplasmic and mitochondrial tRNAs. Methylation is not dependent on the nature of the nucleoside 5' of the target nucleoside. This is the first step in the biosynthesis of wybutosine (yW), a modified base adjacent to the anticodon of tRNAs and required for accurate decoding.</text>
</comment>
<reference evidence="13" key="1">
    <citation type="submission" date="2021-01" db="UniProtKB">
        <authorList>
            <consortium name="EnsemblMetazoa"/>
        </authorList>
    </citation>
    <scope>IDENTIFICATION</scope>
</reference>
<dbReference type="PROSITE" id="PS51684">
    <property type="entry name" value="SAM_MT_TRM5_TYW2"/>
    <property type="match status" value="1"/>
</dbReference>
<evidence type="ECO:0000256" key="6">
    <source>
        <dbReference type="ARBA" id="ARBA00022694"/>
    </source>
</evidence>
<dbReference type="RefSeq" id="XP_066920507.1">
    <property type="nucleotide sequence ID" value="XM_067064406.1"/>
</dbReference>
<keyword evidence="4 11" id="KW-0808">Transferase</keyword>
<dbReference type="GO" id="GO:0005634">
    <property type="term" value="C:nucleus"/>
    <property type="evidence" value="ECO:0007669"/>
    <property type="project" value="UniProtKB-SubCell"/>
</dbReference>
<evidence type="ECO:0000256" key="11">
    <source>
        <dbReference type="HAMAP-Rule" id="MF_03152"/>
    </source>
</evidence>
<evidence type="ECO:0000256" key="3">
    <source>
        <dbReference type="ARBA" id="ARBA00022603"/>
    </source>
</evidence>
<evidence type="ECO:0000313" key="14">
    <source>
        <dbReference type="Proteomes" id="UP000594262"/>
    </source>
</evidence>
<dbReference type="EC" id="2.1.1.228" evidence="11"/>
<evidence type="ECO:0000256" key="1">
    <source>
        <dbReference type="ARBA" id="ARBA00009775"/>
    </source>
</evidence>
<dbReference type="EnsemblMetazoa" id="CLYHEMT003435.1">
    <property type="protein sequence ID" value="CLYHEMP003435.1"/>
    <property type="gene ID" value="CLYHEMG003435"/>
</dbReference>
<keyword evidence="5 11" id="KW-0949">S-adenosyl-L-methionine</keyword>
<keyword evidence="8 11" id="KW-0539">Nucleus</keyword>
<dbReference type="HAMAP" id="MF_03152">
    <property type="entry name" value="TRM5"/>
    <property type="match status" value="1"/>
</dbReference>
<evidence type="ECO:0000256" key="10">
    <source>
        <dbReference type="ARBA" id="ARBA00047783"/>
    </source>
</evidence>
<evidence type="ECO:0000256" key="8">
    <source>
        <dbReference type="ARBA" id="ARBA00023242"/>
    </source>
</evidence>
<dbReference type="Gene3D" id="3.40.50.150">
    <property type="entry name" value="Vaccinia Virus protein VP39"/>
    <property type="match status" value="1"/>
</dbReference>
<feature type="binding site" evidence="11">
    <location>
        <begin position="296"/>
        <end position="297"/>
    </location>
    <ligand>
        <name>S-adenosyl-L-methionine</name>
        <dbReference type="ChEBI" id="CHEBI:59789"/>
    </ligand>
</feature>
<organism evidence="13 14">
    <name type="scientific">Clytia hemisphaerica</name>
    <dbReference type="NCBI Taxonomy" id="252671"/>
    <lineage>
        <taxon>Eukaryota</taxon>
        <taxon>Metazoa</taxon>
        <taxon>Cnidaria</taxon>
        <taxon>Hydrozoa</taxon>
        <taxon>Hydroidolina</taxon>
        <taxon>Leptothecata</taxon>
        <taxon>Obeliida</taxon>
        <taxon>Clytiidae</taxon>
        <taxon>Clytia</taxon>
    </lineage>
</organism>
<dbReference type="Pfam" id="PF25133">
    <property type="entry name" value="TYW2_N_2"/>
    <property type="match status" value="1"/>
</dbReference>
<evidence type="ECO:0000256" key="5">
    <source>
        <dbReference type="ARBA" id="ARBA00022691"/>
    </source>
</evidence>
<feature type="binding site" evidence="11">
    <location>
        <begin position="270"/>
        <end position="271"/>
    </location>
    <ligand>
        <name>S-adenosyl-L-methionine</name>
        <dbReference type="ChEBI" id="CHEBI:59789"/>
    </ligand>
</feature>
<feature type="domain" description="SAM-dependent methyltransferase TRM5/TYW2-type" evidence="12">
    <location>
        <begin position="143"/>
        <end position="414"/>
    </location>
</feature>
<dbReference type="InterPro" id="IPR056744">
    <property type="entry name" value="TRM5/TYW2-like_N"/>
</dbReference>
<comment type="similarity">
    <text evidence="11">Belongs to the TRM5 / TYW2 family.</text>
</comment>
<keyword evidence="7 11" id="KW-0496">Mitochondrion</keyword>
<accession>A0A7M5V4I7</accession>
<comment type="similarity">
    <text evidence="1">Belongs to the class I-like SAM-binding methyltransferase superfamily. TRM5/TYW2 family.</text>
</comment>
<keyword evidence="6 11" id="KW-0819">tRNA processing</keyword>
<evidence type="ECO:0000256" key="7">
    <source>
        <dbReference type="ARBA" id="ARBA00023128"/>
    </source>
</evidence>
<dbReference type="AlphaFoldDB" id="A0A7M5V4I7"/>
<dbReference type="InterPro" id="IPR025792">
    <property type="entry name" value="tRNA_Gua_MeTrfase_euk"/>
</dbReference>
<name>A0A7M5V4I7_9CNID</name>
<dbReference type="GO" id="GO:0002939">
    <property type="term" value="P:tRNA N1-guanine methylation"/>
    <property type="evidence" value="ECO:0007669"/>
    <property type="project" value="TreeGrafter"/>
</dbReference>
<dbReference type="InterPro" id="IPR030382">
    <property type="entry name" value="MeTrfase_TRM5/TYW2"/>
</dbReference>
<keyword evidence="14" id="KW-1185">Reference proteome</keyword>
<dbReference type="OrthoDB" id="408788at2759"/>
<protein>
    <recommendedName>
        <fullName evidence="11">tRNA (guanine(37)-N1)-methyltransferase</fullName>
        <ecNumber evidence="11">2.1.1.228</ecNumber>
    </recommendedName>
    <alternativeName>
        <fullName evidence="11">M1G-methyltransferase</fullName>
    </alternativeName>
    <alternativeName>
        <fullName evidence="11">tRNA [GM37] methyltransferase</fullName>
    </alternativeName>
    <alternativeName>
        <fullName evidence="11">tRNA methyltransferase 5 homolog</fullName>
    </alternativeName>
</protein>
<evidence type="ECO:0000256" key="9">
    <source>
        <dbReference type="ARBA" id="ARBA00045951"/>
    </source>
</evidence>
<feature type="binding site" evidence="11">
    <location>
        <position position="232"/>
    </location>
    <ligand>
        <name>S-adenosyl-L-methionine</name>
        <dbReference type="ChEBI" id="CHEBI:59789"/>
    </ligand>
</feature>
<dbReference type="GO" id="GO:0005759">
    <property type="term" value="C:mitochondrial matrix"/>
    <property type="evidence" value="ECO:0007669"/>
    <property type="project" value="UniProtKB-SubCell"/>
</dbReference>
<dbReference type="GeneID" id="136807783"/>
<dbReference type="SUPFAM" id="SSF53335">
    <property type="entry name" value="S-adenosyl-L-methionine-dependent methyltransferases"/>
    <property type="match status" value="1"/>
</dbReference>
<dbReference type="GO" id="GO:0052906">
    <property type="term" value="F:tRNA (guanine(37)-N1)-methyltransferase activity"/>
    <property type="evidence" value="ECO:0007669"/>
    <property type="project" value="UniProtKB-UniRule"/>
</dbReference>
<evidence type="ECO:0000259" key="12">
    <source>
        <dbReference type="PROSITE" id="PS51684"/>
    </source>
</evidence>
<comment type="catalytic activity">
    <reaction evidence="10 11">
        <text>guanosine(37) in tRNA + S-adenosyl-L-methionine = N(1)-methylguanosine(37) in tRNA + S-adenosyl-L-homocysteine + H(+)</text>
        <dbReference type="Rhea" id="RHEA:36899"/>
        <dbReference type="Rhea" id="RHEA-COMP:10145"/>
        <dbReference type="Rhea" id="RHEA-COMP:10147"/>
        <dbReference type="ChEBI" id="CHEBI:15378"/>
        <dbReference type="ChEBI" id="CHEBI:57856"/>
        <dbReference type="ChEBI" id="CHEBI:59789"/>
        <dbReference type="ChEBI" id="CHEBI:73542"/>
        <dbReference type="ChEBI" id="CHEBI:74269"/>
        <dbReference type="EC" id="2.1.1.228"/>
    </reaction>
</comment>
<evidence type="ECO:0000256" key="4">
    <source>
        <dbReference type="ARBA" id="ARBA00022679"/>
    </source>
</evidence>
<feature type="binding site" evidence="11">
    <location>
        <position position="329"/>
    </location>
    <ligand>
        <name>S-adenosyl-L-methionine</name>
        <dbReference type="ChEBI" id="CHEBI:59789"/>
    </ligand>
</feature>
<comment type="subcellular location">
    <subcellularLocation>
        <location evidence="11">Mitochondrion matrix</location>
    </subcellularLocation>
    <subcellularLocation>
        <location evidence="11">Nucleus</location>
    </subcellularLocation>
    <subcellularLocation>
        <location evidence="11">Cytoplasm</location>
    </subcellularLocation>
    <text evidence="11">Predominantly in the mitochondria and in the nucleus.</text>
</comment>
<dbReference type="Gene3D" id="3.30.300.110">
    <property type="entry name" value="Met-10+ protein-like domains"/>
    <property type="match status" value="1"/>
</dbReference>
<dbReference type="FunFam" id="3.30.300.110:FF:000001">
    <property type="entry name" value="tRNA (guanine(37)-N1)-methyltransferase"/>
    <property type="match status" value="1"/>
</dbReference>
<evidence type="ECO:0000313" key="13">
    <source>
        <dbReference type="EnsemblMetazoa" id="CLYHEMP003435.1"/>
    </source>
</evidence>
<dbReference type="PANTHER" id="PTHR23245">
    <property type="entry name" value="TRNA METHYLTRANSFERASE"/>
    <property type="match status" value="1"/>
</dbReference>
<dbReference type="Proteomes" id="UP000594262">
    <property type="component" value="Unplaced"/>
</dbReference>
<dbReference type="InterPro" id="IPR056743">
    <property type="entry name" value="TRM5-TYW2-like_MTfase"/>
</dbReference>
<keyword evidence="3 11" id="KW-0489">Methyltransferase</keyword>